<dbReference type="InterPro" id="IPR015422">
    <property type="entry name" value="PyrdxlP-dep_Trfase_small"/>
</dbReference>
<dbReference type="EC" id="2.6.1.2" evidence="6"/>
<dbReference type="InterPro" id="IPR015421">
    <property type="entry name" value="PyrdxlP-dep_Trfase_major"/>
</dbReference>
<dbReference type="EMBL" id="CP141059">
    <property type="protein sequence ID" value="WQQ26622.1"/>
    <property type="molecule type" value="Genomic_DNA"/>
</dbReference>
<evidence type="ECO:0000313" key="9">
    <source>
        <dbReference type="Proteomes" id="UP001327225"/>
    </source>
</evidence>
<dbReference type="CDD" id="cd00609">
    <property type="entry name" value="AAT_like"/>
    <property type="match status" value="1"/>
</dbReference>
<dbReference type="RefSeq" id="WP_322454247.1">
    <property type="nucleotide sequence ID" value="NZ_CP141059.1"/>
</dbReference>
<name>A0ABZ0ZQV4_9ACTN</name>
<evidence type="ECO:0000256" key="6">
    <source>
        <dbReference type="ARBA" id="ARBA00026106"/>
    </source>
</evidence>
<keyword evidence="4 8" id="KW-0808">Transferase</keyword>
<evidence type="ECO:0000256" key="4">
    <source>
        <dbReference type="ARBA" id="ARBA00022679"/>
    </source>
</evidence>
<dbReference type="PANTHER" id="PTHR43488:SF2">
    <property type="entry name" value="GLUTAMATE-PYRUVATE AMINOTRANSFERASE ALAA"/>
    <property type="match status" value="1"/>
</dbReference>
<gene>
    <name evidence="8" type="ORF">SHK19_22040</name>
</gene>
<comment type="cofactor">
    <cofactor evidence="1">
        <name>pyridoxal 5'-phosphate</name>
        <dbReference type="ChEBI" id="CHEBI:597326"/>
    </cofactor>
</comment>
<evidence type="ECO:0000259" key="7">
    <source>
        <dbReference type="Pfam" id="PF00155"/>
    </source>
</evidence>
<keyword evidence="5" id="KW-0663">Pyridoxal phosphate</keyword>
<keyword evidence="9" id="KW-1185">Reference proteome</keyword>
<proteinExistence type="inferred from homology"/>
<comment type="similarity">
    <text evidence="2">Belongs to the class-I pyridoxal-phosphate-dependent aminotransferase family.</text>
</comment>
<sequence>MRKIRQSQKLRHVRYDVRGPILVEAQRLEAEGHRILKLNIGNPAPFGFEAPEAILADVMHHLPESQGYSDSQGIYSARTAVAQYYQARGLRETDVEDVFIGNGVSELISMVLQAFVDDGNEILIPAPDYPLWTGAVTLSGGTPVHYRCDEDNGWMPDLEDIESKITSNTHALVIINPNNPTGAVYSRQMVEALVDIARRHQLVVFADEIYEKILFDDAVHHHAATAAGHDVLCLTFSGLSKAYRVCGYRAGWVMISGPKEIAEEFLEGLTLIANMRMCANVPAQHAIQTALGGYQSINELIVPGGRFYEQSMLAHKLLNDIPGVTSVKPQGALYCFPRLDPEVYAIEDDEQFVIELLRSKKILVTHGSGFNWPEPDHFRLVTLPDVDVLEEAIGRIAEFLATRR</sequence>
<dbReference type="InterPro" id="IPR004839">
    <property type="entry name" value="Aminotransferase_I/II_large"/>
</dbReference>
<dbReference type="Pfam" id="PF00155">
    <property type="entry name" value="Aminotran_1_2"/>
    <property type="match status" value="1"/>
</dbReference>
<evidence type="ECO:0000313" key="8">
    <source>
        <dbReference type="EMBL" id="WQQ26622.1"/>
    </source>
</evidence>
<dbReference type="SUPFAM" id="SSF53383">
    <property type="entry name" value="PLP-dependent transferases"/>
    <property type="match status" value="1"/>
</dbReference>
<feature type="domain" description="Aminotransferase class I/classII large" evidence="7">
    <location>
        <begin position="35"/>
        <end position="396"/>
    </location>
</feature>
<dbReference type="GO" id="GO:0008483">
    <property type="term" value="F:transaminase activity"/>
    <property type="evidence" value="ECO:0007669"/>
    <property type="project" value="UniProtKB-KW"/>
</dbReference>
<evidence type="ECO:0000256" key="5">
    <source>
        <dbReference type="ARBA" id="ARBA00022898"/>
    </source>
</evidence>
<evidence type="ECO:0000256" key="3">
    <source>
        <dbReference type="ARBA" id="ARBA00022576"/>
    </source>
</evidence>
<accession>A0ABZ0ZQV4</accession>
<dbReference type="Gene3D" id="3.40.640.10">
    <property type="entry name" value="Type I PLP-dependent aspartate aminotransferase-like (Major domain)"/>
    <property type="match status" value="1"/>
</dbReference>
<evidence type="ECO:0000256" key="1">
    <source>
        <dbReference type="ARBA" id="ARBA00001933"/>
    </source>
</evidence>
<dbReference type="InterPro" id="IPR051926">
    <property type="entry name" value="Ala_Aminotransferase"/>
</dbReference>
<reference evidence="9" key="1">
    <citation type="submission" date="2023-12" db="EMBL/GenBank/DDBJ databases">
        <title>Novel species in genus Nocardioides.</title>
        <authorList>
            <person name="Zhou H."/>
        </authorList>
    </citation>
    <scope>NUCLEOTIDE SEQUENCE [LARGE SCALE GENOMIC DNA]</scope>
    <source>
        <strain evidence="9">HM61</strain>
    </source>
</reference>
<evidence type="ECO:0000256" key="2">
    <source>
        <dbReference type="ARBA" id="ARBA00007441"/>
    </source>
</evidence>
<dbReference type="PANTHER" id="PTHR43488">
    <property type="entry name" value="GLUTAMATE-PYRUVATE AMINOTRANSFERASE ALAA"/>
    <property type="match status" value="1"/>
</dbReference>
<keyword evidence="3 8" id="KW-0032">Aminotransferase</keyword>
<dbReference type="Gene3D" id="3.90.1150.10">
    <property type="entry name" value="Aspartate Aminotransferase, domain 1"/>
    <property type="match status" value="1"/>
</dbReference>
<protein>
    <recommendedName>
        <fullName evidence="6">alanine transaminase</fullName>
        <ecNumber evidence="6">2.6.1.2</ecNumber>
    </recommendedName>
</protein>
<dbReference type="Proteomes" id="UP001327225">
    <property type="component" value="Chromosome"/>
</dbReference>
<organism evidence="8 9">
    <name type="scientific">Nocardioides bizhenqiangii</name>
    <dbReference type="NCBI Taxonomy" id="3095076"/>
    <lineage>
        <taxon>Bacteria</taxon>
        <taxon>Bacillati</taxon>
        <taxon>Actinomycetota</taxon>
        <taxon>Actinomycetes</taxon>
        <taxon>Propionibacteriales</taxon>
        <taxon>Nocardioidaceae</taxon>
        <taxon>Nocardioides</taxon>
    </lineage>
</organism>
<dbReference type="InterPro" id="IPR015424">
    <property type="entry name" value="PyrdxlP-dep_Trfase"/>
</dbReference>